<proteinExistence type="predicted"/>
<protein>
    <submittedName>
        <fullName evidence="1">Uncharacterized protein</fullName>
    </submittedName>
</protein>
<accession>A0A8S5TM51</accession>
<organism evidence="1">
    <name type="scientific">Siphoviridae sp. ct9UA16</name>
    <dbReference type="NCBI Taxonomy" id="2827793"/>
    <lineage>
        <taxon>Viruses</taxon>
        <taxon>Duplodnaviria</taxon>
        <taxon>Heunggongvirae</taxon>
        <taxon>Uroviricota</taxon>
        <taxon>Caudoviricetes</taxon>
    </lineage>
</organism>
<reference evidence="1" key="1">
    <citation type="journal article" date="2021" name="Proc. Natl. Acad. Sci. U.S.A.">
        <title>A Catalog of Tens of Thousands of Viruses from Human Metagenomes Reveals Hidden Associations with Chronic Diseases.</title>
        <authorList>
            <person name="Tisza M.J."/>
            <person name="Buck C.B."/>
        </authorList>
    </citation>
    <scope>NUCLEOTIDE SEQUENCE</scope>
    <source>
        <strain evidence="1">Ct9UA16</strain>
    </source>
</reference>
<evidence type="ECO:0000313" key="1">
    <source>
        <dbReference type="EMBL" id="DAF64396.1"/>
    </source>
</evidence>
<dbReference type="EMBL" id="BK032859">
    <property type="protein sequence ID" value="DAF64396.1"/>
    <property type="molecule type" value="Genomic_DNA"/>
</dbReference>
<name>A0A8S5TM51_9CAUD</name>
<sequence>MHDTPLGYVISVRSEKDPKKIREMTNAEKDIRRKWQRFRAAKAGSVQYTMTVEQFQQLFKNLAGG</sequence>